<evidence type="ECO:0000313" key="1">
    <source>
        <dbReference type="EMBL" id="RDY02208.1"/>
    </source>
</evidence>
<sequence>MWIKHQLENYDILDSNIPLVYDNATAINLPKNPILHFCAKHIEIKHHLIRDYFKSLALYISTKSYLPSHIQTIIHTTLDISEPSPSSPIQTIVQTPLDDSIVYKPMDSPDHITILKKEWLVLFLQQLEPKNISIKTRLPTTYLHLRTSTSTIIPSPKKGENCVKEKDFAVSILRLRIHRVTRHPKDTRTFITRLNVQRIFLVSKDMLNVHKVTCRPKDTPSVHRVTCCPKDISSVDCNPYHPKDILHS</sequence>
<proteinExistence type="predicted"/>
<keyword evidence="2" id="KW-1185">Reference proteome</keyword>
<comment type="caution">
    <text evidence="1">The sequence shown here is derived from an EMBL/GenBank/DDBJ whole genome shotgun (WGS) entry which is preliminary data.</text>
</comment>
<name>A0A371HHE1_MUCPR</name>
<evidence type="ECO:0008006" key="3">
    <source>
        <dbReference type="Google" id="ProtNLM"/>
    </source>
</evidence>
<dbReference type="EMBL" id="QJKJ01002582">
    <property type="protein sequence ID" value="RDY02208.1"/>
    <property type="molecule type" value="Genomic_DNA"/>
</dbReference>
<reference evidence="1" key="1">
    <citation type="submission" date="2018-05" db="EMBL/GenBank/DDBJ databases">
        <title>Draft genome of Mucuna pruriens seed.</title>
        <authorList>
            <person name="Nnadi N.E."/>
            <person name="Vos R."/>
            <person name="Hasami M.H."/>
            <person name="Devisetty U.K."/>
            <person name="Aguiy J.C."/>
        </authorList>
    </citation>
    <scope>NUCLEOTIDE SEQUENCE [LARGE SCALE GENOMIC DNA]</scope>
    <source>
        <strain evidence="1">JCA_2017</strain>
    </source>
</reference>
<dbReference type="Proteomes" id="UP000257109">
    <property type="component" value="Unassembled WGS sequence"/>
</dbReference>
<dbReference type="AlphaFoldDB" id="A0A371HHE1"/>
<protein>
    <recommendedName>
        <fullName evidence="3">Copia protein</fullName>
    </recommendedName>
</protein>
<gene>
    <name evidence="1" type="ORF">CR513_14369</name>
</gene>
<evidence type="ECO:0000313" key="2">
    <source>
        <dbReference type="Proteomes" id="UP000257109"/>
    </source>
</evidence>
<dbReference type="OrthoDB" id="437005at2759"/>
<accession>A0A371HHE1</accession>
<organism evidence="1 2">
    <name type="scientific">Mucuna pruriens</name>
    <name type="common">Velvet bean</name>
    <name type="synonym">Dolichos pruriens</name>
    <dbReference type="NCBI Taxonomy" id="157652"/>
    <lineage>
        <taxon>Eukaryota</taxon>
        <taxon>Viridiplantae</taxon>
        <taxon>Streptophyta</taxon>
        <taxon>Embryophyta</taxon>
        <taxon>Tracheophyta</taxon>
        <taxon>Spermatophyta</taxon>
        <taxon>Magnoliopsida</taxon>
        <taxon>eudicotyledons</taxon>
        <taxon>Gunneridae</taxon>
        <taxon>Pentapetalae</taxon>
        <taxon>rosids</taxon>
        <taxon>fabids</taxon>
        <taxon>Fabales</taxon>
        <taxon>Fabaceae</taxon>
        <taxon>Papilionoideae</taxon>
        <taxon>50 kb inversion clade</taxon>
        <taxon>NPAAA clade</taxon>
        <taxon>indigoferoid/millettioid clade</taxon>
        <taxon>Phaseoleae</taxon>
        <taxon>Mucuna</taxon>
    </lineage>
</organism>
<feature type="non-terminal residue" evidence="1">
    <location>
        <position position="1"/>
    </location>
</feature>